<organism evidence="2 3">
    <name type="scientific">Amycolatopsis alba DSM 44262</name>
    <dbReference type="NCBI Taxonomy" id="1125972"/>
    <lineage>
        <taxon>Bacteria</taxon>
        <taxon>Bacillati</taxon>
        <taxon>Actinomycetota</taxon>
        <taxon>Actinomycetes</taxon>
        <taxon>Pseudonocardiales</taxon>
        <taxon>Pseudonocardiaceae</taxon>
        <taxon>Amycolatopsis</taxon>
    </lineage>
</organism>
<evidence type="ECO:0000313" key="3">
    <source>
        <dbReference type="Proteomes" id="UP000215563"/>
    </source>
</evidence>
<sequence>MATLHGMGVAVGWDRERVTVDAAGVGLDLPLANCSEVRLGHVTTSDNEVRARLGFRWAAPDGEPSGEIVLHFPASLWDDLVVLADSITAGAAAPRENAPWAGSFPPLNGGVPASPRSEKPSLPRLDFSHIPVTPDWVGFRSLGHGGFPGSPD</sequence>
<dbReference type="OrthoDB" id="9933365at2"/>
<proteinExistence type="predicted"/>
<accession>A0A229S1G7</accession>
<dbReference type="AlphaFoldDB" id="A0A229S1G7"/>
<keyword evidence="3" id="KW-1185">Reference proteome</keyword>
<reference evidence="2 3" key="1">
    <citation type="submission" date="2017-07" db="EMBL/GenBank/DDBJ databases">
        <title>Amycolatopsis alba DSM 44262 Genome sequencing and assembly.</title>
        <authorList>
            <person name="Kaur N."/>
            <person name="Mayilraj S."/>
        </authorList>
    </citation>
    <scope>NUCLEOTIDE SEQUENCE [LARGE SCALE GENOMIC DNA]</scope>
    <source>
        <strain evidence="2 3">DSM 44262</strain>
    </source>
</reference>
<evidence type="ECO:0000313" key="2">
    <source>
        <dbReference type="EMBL" id="OXM52444.1"/>
    </source>
</evidence>
<evidence type="ECO:0000256" key="1">
    <source>
        <dbReference type="SAM" id="MobiDB-lite"/>
    </source>
</evidence>
<feature type="region of interest" description="Disordered" evidence="1">
    <location>
        <begin position="94"/>
        <end position="125"/>
    </location>
</feature>
<gene>
    <name evidence="2" type="ORF">CFP75_09695</name>
</gene>
<comment type="caution">
    <text evidence="2">The sequence shown here is derived from an EMBL/GenBank/DDBJ whole genome shotgun (WGS) entry which is preliminary data.</text>
</comment>
<protein>
    <submittedName>
        <fullName evidence="2">Uncharacterized protein</fullName>
    </submittedName>
</protein>
<dbReference type="Proteomes" id="UP000215563">
    <property type="component" value="Unassembled WGS sequence"/>
</dbReference>
<dbReference type="EMBL" id="NMQU01000026">
    <property type="protein sequence ID" value="OXM52444.1"/>
    <property type="molecule type" value="Genomic_DNA"/>
</dbReference>
<name>A0A229S1G7_AMYAL</name>